<dbReference type="EMBL" id="CP097160">
    <property type="protein sequence ID" value="UQN14582.1"/>
    <property type="molecule type" value="Genomic_DNA"/>
</dbReference>
<dbReference type="NCBIfam" id="TIGR00778">
    <property type="entry name" value="ahpD_dom"/>
    <property type="match status" value="1"/>
</dbReference>
<evidence type="ECO:0000259" key="1">
    <source>
        <dbReference type="Pfam" id="PF02627"/>
    </source>
</evidence>
<reference evidence="2" key="1">
    <citation type="submission" date="2022-05" db="EMBL/GenBank/DDBJ databases">
        <title>Complete genome sequence of toluene-degrading Gulosibacter sediminis strain ACHW.36C.</title>
        <authorList>
            <person name="Wai A.C."/>
            <person name="Lai G.K."/>
            <person name="Griffin S.D."/>
            <person name="Leung F.C."/>
        </authorList>
    </citation>
    <scope>NUCLEOTIDE SEQUENCE [LARGE SCALE GENOMIC DNA]</scope>
    <source>
        <strain evidence="2">ACHW.36C</strain>
    </source>
</reference>
<proteinExistence type="predicted"/>
<organism evidence="2">
    <name type="scientific">Gulosibacter sediminis</name>
    <dbReference type="NCBI Taxonomy" id="1729695"/>
    <lineage>
        <taxon>Bacteria</taxon>
        <taxon>Bacillati</taxon>
        <taxon>Actinomycetota</taxon>
        <taxon>Actinomycetes</taxon>
        <taxon>Micrococcales</taxon>
        <taxon>Microbacteriaceae</taxon>
        <taxon>Gulosibacter</taxon>
    </lineage>
</organism>
<dbReference type="Pfam" id="PF02627">
    <property type="entry name" value="CMD"/>
    <property type="match status" value="1"/>
</dbReference>
<accession>A0ABY4MVY0</accession>
<dbReference type="InterPro" id="IPR029032">
    <property type="entry name" value="AhpD-like"/>
</dbReference>
<gene>
    <name evidence="2" type="ORF">M3M28_11095</name>
</gene>
<dbReference type="SUPFAM" id="SSF69118">
    <property type="entry name" value="AhpD-like"/>
    <property type="match status" value="1"/>
</dbReference>
<name>A0ABY4MVY0_9MICO</name>
<dbReference type="Gene3D" id="1.20.1290.10">
    <property type="entry name" value="AhpD-like"/>
    <property type="match status" value="1"/>
</dbReference>
<dbReference type="InterPro" id="IPR004675">
    <property type="entry name" value="AhpD_core"/>
</dbReference>
<dbReference type="InterPro" id="IPR003779">
    <property type="entry name" value="CMD-like"/>
</dbReference>
<evidence type="ECO:0000313" key="2">
    <source>
        <dbReference type="EMBL" id="UQN14582.1"/>
    </source>
</evidence>
<feature type="domain" description="Carboxymuconolactone decarboxylase-like" evidence="1">
    <location>
        <begin position="26"/>
        <end position="100"/>
    </location>
</feature>
<sequence length="166" mass="17428">MTTSDSLPDLSREHRAVYRGAVRMAQAAGDAAETAGIPRALVELINVRVSQINGCARCLSVHVPAARKAGVDDAKLHLASAWREAGVFSDLERAALEIAELTTELPIDPARAAFAAGRQGQLSDDQIAAIEWIAISIGAFNRISIMSGHHALADKFVAGTDAGEGS</sequence>
<dbReference type="PANTHER" id="PTHR34846">
    <property type="entry name" value="4-CARBOXYMUCONOLACTONE DECARBOXYLASE FAMILY PROTEIN (AFU_ORTHOLOGUE AFUA_6G11590)"/>
    <property type="match status" value="1"/>
</dbReference>
<dbReference type="PANTHER" id="PTHR34846:SF7">
    <property type="entry name" value="BLL7811 PROTEIN"/>
    <property type="match status" value="1"/>
</dbReference>
<protein>
    <submittedName>
        <fullName evidence="2">Carboxymuconolactone decarboxylase family protein</fullName>
    </submittedName>
</protein>